<dbReference type="RefSeq" id="WP_253236573.1">
    <property type="nucleotide sequence ID" value="NZ_JAMYJR010000005.1"/>
</dbReference>
<dbReference type="PIRSF" id="PIRSF017901">
    <property type="entry name" value="GCL"/>
    <property type="match status" value="1"/>
</dbReference>
<keyword evidence="3 5" id="KW-0067">ATP-binding</keyword>
<name>A0ABT1DHY2_9ACTN</name>
<dbReference type="HAMAP" id="MF_02034">
    <property type="entry name" value="EgtA"/>
    <property type="match status" value="1"/>
</dbReference>
<comment type="function">
    <text evidence="5">Catalyzes the synthesis of gamma-glutamylcysteine (gamma-GC). This compound is used as substrate for the biosynthesis of the low-molecular thiol compound ergothioneine.</text>
</comment>
<dbReference type="NCBIfam" id="TIGR03444">
    <property type="entry name" value="EgtA_Cys_ligase"/>
    <property type="match status" value="1"/>
</dbReference>
<gene>
    <name evidence="5 7" type="primary">egtA</name>
    <name evidence="7" type="ORF">M1L60_07485</name>
</gene>
<dbReference type="EC" id="6.3.2.2" evidence="5"/>
<keyword evidence="8" id="KW-1185">Reference proteome</keyword>
<comment type="similarity">
    <text evidence="5 6">Belongs to the glutamate--cysteine ligase type 2 family. EgtA subfamily.</text>
</comment>
<dbReference type="GO" id="GO:0004357">
    <property type="term" value="F:glutamate-cysteine ligase activity"/>
    <property type="evidence" value="ECO:0007669"/>
    <property type="project" value="UniProtKB-EC"/>
</dbReference>
<keyword evidence="1 5" id="KW-0436">Ligase</keyword>
<sequence>MTKSMRMLAEGDADTAAVLHTQSEVEARIRAICFKTGPPALIGAELEWTVHNTAAPSAPLSVETLRQALGAYTPQTLGSPHPPLPLPAGGTVTVEPGGQVEISSAPFASASALQTAIATDRAHLTVLLEAEGLSLGEHGIDPHRAPRRLVRTPRYDAMEQSFDERGGDGRVMMCSTAGLQVCLDAGASADLALRWAAVSALGPPLLAAFANSRFHAGRDTGLASARMAAWWAMDPRLTHPVGVSADPAGDWVRYALAAPLTCVRRDGDCWDAPTGATLGDWVRGALPLPLTVADLDYHLSTLFPPVRPRGYLEVRYLDAQAGDDWFAPVAVLDTLLADPATTSAALDLALPTADCWVSAWRHGLADPALRRTAHAVLELAQRRGSFDRGVTETIERKLR</sequence>
<dbReference type="SUPFAM" id="SSF55931">
    <property type="entry name" value="Glutamine synthetase/guanido kinase"/>
    <property type="match status" value="1"/>
</dbReference>
<dbReference type="PANTHER" id="PTHR34378">
    <property type="entry name" value="GLUTAMATE--CYSTEINE LIGASE, CHLOROPLASTIC"/>
    <property type="match status" value="1"/>
</dbReference>
<dbReference type="Proteomes" id="UP001523369">
    <property type="component" value="Unassembled WGS sequence"/>
</dbReference>
<dbReference type="Gene3D" id="3.30.590.20">
    <property type="match status" value="1"/>
</dbReference>
<evidence type="ECO:0000256" key="4">
    <source>
        <dbReference type="ARBA" id="ARBA00048819"/>
    </source>
</evidence>
<protein>
    <recommendedName>
        <fullName evidence="5">Glutamate--cysteine ligase EgtA</fullName>
        <ecNumber evidence="5">6.3.2.2</ecNumber>
    </recommendedName>
    <alternativeName>
        <fullName evidence="5">Gamma-glutamylcysteine synthase</fullName>
        <shortName evidence="5">GCS</shortName>
        <shortName evidence="5">Gamma-ECS</shortName>
    </alternativeName>
</protein>
<evidence type="ECO:0000313" key="7">
    <source>
        <dbReference type="EMBL" id="MCO8270436.1"/>
    </source>
</evidence>
<evidence type="ECO:0000256" key="2">
    <source>
        <dbReference type="ARBA" id="ARBA00022741"/>
    </source>
</evidence>
<keyword evidence="2 5" id="KW-0547">Nucleotide-binding</keyword>
<dbReference type="Pfam" id="PF04107">
    <property type="entry name" value="GCS2"/>
    <property type="match status" value="1"/>
</dbReference>
<reference evidence="7 8" key="1">
    <citation type="submission" date="2022-06" db="EMBL/GenBank/DDBJ databases">
        <title>New Species of the Genus Actinoplanes, ActinopZanes ferrugineus.</title>
        <authorList>
            <person name="Ding P."/>
        </authorList>
    </citation>
    <scope>NUCLEOTIDE SEQUENCE [LARGE SCALE GENOMIC DNA]</scope>
    <source>
        <strain evidence="7 8">TRM88003</strain>
    </source>
</reference>
<dbReference type="PANTHER" id="PTHR34378:SF1">
    <property type="entry name" value="GLUTAMATE--CYSTEINE LIGASE, CHLOROPLASTIC"/>
    <property type="match status" value="1"/>
</dbReference>
<dbReference type="InterPro" id="IPR035434">
    <property type="entry name" value="GCL_bact_plant"/>
</dbReference>
<comment type="caution">
    <text evidence="7">The sequence shown here is derived from an EMBL/GenBank/DDBJ whole genome shotgun (WGS) entry which is preliminary data.</text>
</comment>
<dbReference type="InterPro" id="IPR014746">
    <property type="entry name" value="Gln_synth/guanido_kin_cat_dom"/>
</dbReference>
<evidence type="ECO:0000256" key="3">
    <source>
        <dbReference type="ARBA" id="ARBA00022840"/>
    </source>
</evidence>
<evidence type="ECO:0000313" key="8">
    <source>
        <dbReference type="Proteomes" id="UP001523369"/>
    </source>
</evidence>
<dbReference type="InterPro" id="IPR006336">
    <property type="entry name" value="GCS2"/>
</dbReference>
<accession>A0ABT1DHY2</accession>
<dbReference type="EMBL" id="JAMYJR010000005">
    <property type="protein sequence ID" value="MCO8270436.1"/>
    <property type="molecule type" value="Genomic_DNA"/>
</dbReference>
<evidence type="ECO:0000256" key="1">
    <source>
        <dbReference type="ARBA" id="ARBA00022598"/>
    </source>
</evidence>
<evidence type="ECO:0000256" key="5">
    <source>
        <dbReference type="HAMAP-Rule" id="MF_02034"/>
    </source>
</evidence>
<dbReference type="InterPro" id="IPR017809">
    <property type="entry name" value="EgtA_Actinobacteria"/>
</dbReference>
<comment type="pathway">
    <text evidence="5">Amino-acid biosynthesis; ergothioneine biosynthesis.</text>
</comment>
<comment type="catalytic activity">
    <reaction evidence="4 5 6">
        <text>L-cysteine + L-glutamate + ATP = gamma-L-glutamyl-L-cysteine + ADP + phosphate + H(+)</text>
        <dbReference type="Rhea" id="RHEA:13285"/>
        <dbReference type="ChEBI" id="CHEBI:15378"/>
        <dbReference type="ChEBI" id="CHEBI:29985"/>
        <dbReference type="ChEBI" id="CHEBI:30616"/>
        <dbReference type="ChEBI" id="CHEBI:35235"/>
        <dbReference type="ChEBI" id="CHEBI:43474"/>
        <dbReference type="ChEBI" id="CHEBI:58173"/>
        <dbReference type="ChEBI" id="CHEBI:456216"/>
        <dbReference type="EC" id="6.3.2.2"/>
    </reaction>
</comment>
<organism evidence="7 8">
    <name type="scientific">Paractinoplanes aksuensis</name>
    <dbReference type="NCBI Taxonomy" id="2939490"/>
    <lineage>
        <taxon>Bacteria</taxon>
        <taxon>Bacillati</taxon>
        <taxon>Actinomycetota</taxon>
        <taxon>Actinomycetes</taxon>
        <taxon>Micromonosporales</taxon>
        <taxon>Micromonosporaceae</taxon>
        <taxon>Paractinoplanes</taxon>
    </lineage>
</organism>
<proteinExistence type="inferred from homology"/>
<evidence type="ECO:0000256" key="6">
    <source>
        <dbReference type="PIRNR" id="PIRNR017901"/>
    </source>
</evidence>